<dbReference type="EMBL" id="JANRMS010000198">
    <property type="protein sequence ID" value="KAJ3544378.1"/>
    <property type="molecule type" value="Genomic_DNA"/>
</dbReference>
<evidence type="ECO:0000313" key="2">
    <source>
        <dbReference type="Proteomes" id="UP001148629"/>
    </source>
</evidence>
<evidence type="ECO:0000313" key="1">
    <source>
        <dbReference type="EMBL" id="KAJ3544378.1"/>
    </source>
</evidence>
<organism evidence="1 2">
    <name type="scientific">Fusarium decemcellulare</name>
    <dbReference type="NCBI Taxonomy" id="57161"/>
    <lineage>
        <taxon>Eukaryota</taxon>
        <taxon>Fungi</taxon>
        <taxon>Dikarya</taxon>
        <taxon>Ascomycota</taxon>
        <taxon>Pezizomycotina</taxon>
        <taxon>Sordariomycetes</taxon>
        <taxon>Hypocreomycetidae</taxon>
        <taxon>Hypocreales</taxon>
        <taxon>Nectriaceae</taxon>
        <taxon>Fusarium</taxon>
        <taxon>Fusarium decemcellulare species complex</taxon>
    </lineage>
</organism>
<proteinExistence type="predicted"/>
<gene>
    <name evidence="1" type="ORF">NM208_g3091</name>
</gene>
<comment type="caution">
    <text evidence="1">The sequence shown here is derived from an EMBL/GenBank/DDBJ whole genome shotgun (WGS) entry which is preliminary data.</text>
</comment>
<protein>
    <submittedName>
        <fullName evidence="1">Uncharacterized protein</fullName>
    </submittedName>
</protein>
<name>A0ACC1SQ75_9HYPO</name>
<accession>A0ACC1SQ75</accession>
<dbReference type="Proteomes" id="UP001148629">
    <property type="component" value="Unassembled WGS sequence"/>
</dbReference>
<reference evidence="1" key="1">
    <citation type="submission" date="2022-08" db="EMBL/GenBank/DDBJ databases">
        <title>Genome Sequence of Fusarium decemcellulare.</title>
        <authorList>
            <person name="Buettner E."/>
        </authorList>
    </citation>
    <scope>NUCLEOTIDE SEQUENCE</scope>
    <source>
        <strain evidence="1">Babe19</strain>
    </source>
</reference>
<sequence length="510" mass="57150">MAGADALNIASLVLAAPPILEPTFNCVKYIIDVSDNYKKAGQLHQESLLQLDTHLYQVQQFGRFLQENFQNLDDDTRSLCKRLVAVLEARLIDLVSVLSSITDPSGKIKKLEYIIKGRDAISRLCAQLETWEGSLNSVLFAYVLSSRRSPPPVSPVGSPISSKGQTRWQRTAELLRNCLNDQQTTSPNLSPVAIDQKSFTPVMFSSVRWRGHPSPCLMESHNSTASEEDVKDIATFLSKADESVVSILKCLGYNGHTLLFGLPPISKEPRSLQQVLINAYSTPPTHDLTERLELMNKIASSILFIHTADHVHKSIRTSNIILLPHTLPTLLGKPYLVGFDLSRKSGKSSTLTKTPEWWNAYYVAPDRQGDTNRAYTLLDDVYSFGVVLLELSLWRSFARWRKSSKPPHEMKWSRGSDMLRSEAGTALPLNPEQLRQKFIQLAKETVPVKMGSTMIKYSRSKPTIRTPPPTLGELTDQVICNALNLDDESIETLRTEGVIEQEGYYSSFFI</sequence>
<keyword evidence="2" id="KW-1185">Reference proteome</keyword>